<feature type="transmembrane region" description="Helical" evidence="8">
    <location>
        <begin position="133"/>
        <end position="151"/>
    </location>
</feature>
<keyword evidence="4" id="KW-0808">Transferase</keyword>
<evidence type="ECO:0000256" key="7">
    <source>
        <dbReference type="ARBA" id="ARBA00023136"/>
    </source>
</evidence>
<gene>
    <name evidence="9" type="ORF">ASPWEDRAFT_56941</name>
</gene>
<dbReference type="EMBL" id="KV878210">
    <property type="protein sequence ID" value="OJJ38078.1"/>
    <property type="molecule type" value="Genomic_DNA"/>
</dbReference>
<accession>A0A1L9RT95</accession>
<feature type="transmembrane region" description="Helical" evidence="8">
    <location>
        <begin position="106"/>
        <end position="127"/>
    </location>
</feature>
<evidence type="ECO:0000256" key="1">
    <source>
        <dbReference type="ARBA" id="ARBA00004141"/>
    </source>
</evidence>
<evidence type="ECO:0000256" key="6">
    <source>
        <dbReference type="ARBA" id="ARBA00022989"/>
    </source>
</evidence>
<dbReference type="GeneID" id="63754166"/>
<keyword evidence="5 8" id="KW-0812">Transmembrane</keyword>
<dbReference type="Gene3D" id="1.20.120.1780">
    <property type="entry name" value="UbiA prenyltransferase"/>
    <property type="match status" value="1"/>
</dbReference>
<dbReference type="Gene3D" id="1.10.357.140">
    <property type="entry name" value="UbiA prenyltransferase"/>
    <property type="match status" value="1"/>
</dbReference>
<keyword evidence="6 8" id="KW-1133">Transmembrane helix</keyword>
<comment type="subcellular location">
    <subcellularLocation>
        <location evidence="1">Membrane</location>
        <topology evidence="1">Multi-pass membrane protein</topology>
    </subcellularLocation>
</comment>
<sequence length="316" mass="35117">MVSKSNQEYKPKEPILACLPLWLVPYAELVRIHQPLGYYLISTPFVAGVAYTALIAPSQVPTALLLNRFLLLSIWSVLFRSASCVWNDIIDLDLDQQIARTKTRPLIRGAVSTSTAVIFTAAIYLLGFSVLTFLPRSCTVDALFMVFWALVYPFGKRFTYYPQLILGFSGWAIPMAMHSLDVDPLVHFQAALSMVAYFALLIVMLDTIYAIQDMKEDMQVGVKSMAVRFRKSLNLLLSSLFYASTIALLVAGLIAGMGLPFFTLSVGGHLCRSFFVLKVVKQPSSSSERYARSACKVGTWLLLSGLAVECCMRSYV</sequence>
<dbReference type="GO" id="GO:0008412">
    <property type="term" value="F:4-hydroxybenzoate polyprenyltransferase activity"/>
    <property type="evidence" value="ECO:0007669"/>
    <property type="project" value="TreeGrafter"/>
</dbReference>
<evidence type="ECO:0008006" key="11">
    <source>
        <dbReference type="Google" id="ProtNLM"/>
    </source>
</evidence>
<proteinExistence type="inferred from homology"/>
<reference evidence="10" key="1">
    <citation type="journal article" date="2017" name="Genome Biol.">
        <title>Comparative genomics reveals high biological diversity and specific adaptations in the industrially and medically important fungal genus Aspergillus.</title>
        <authorList>
            <person name="de Vries R.P."/>
            <person name="Riley R."/>
            <person name="Wiebenga A."/>
            <person name="Aguilar-Osorio G."/>
            <person name="Amillis S."/>
            <person name="Uchima C.A."/>
            <person name="Anderluh G."/>
            <person name="Asadollahi M."/>
            <person name="Askin M."/>
            <person name="Barry K."/>
            <person name="Battaglia E."/>
            <person name="Bayram O."/>
            <person name="Benocci T."/>
            <person name="Braus-Stromeyer S.A."/>
            <person name="Caldana C."/>
            <person name="Canovas D."/>
            <person name="Cerqueira G.C."/>
            <person name="Chen F."/>
            <person name="Chen W."/>
            <person name="Choi C."/>
            <person name="Clum A."/>
            <person name="Dos Santos R.A."/>
            <person name="Damasio A.R."/>
            <person name="Diallinas G."/>
            <person name="Emri T."/>
            <person name="Fekete E."/>
            <person name="Flipphi M."/>
            <person name="Freyberg S."/>
            <person name="Gallo A."/>
            <person name="Gournas C."/>
            <person name="Habgood R."/>
            <person name="Hainaut M."/>
            <person name="Harispe M.L."/>
            <person name="Henrissat B."/>
            <person name="Hilden K.S."/>
            <person name="Hope R."/>
            <person name="Hossain A."/>
            <person name="Karabika E."/>
            <person name="Karaffa L."/>
            <person name="Karanyi Z."/>
            <person name="Krasevec N."/>
            <person name="Kuo A."/>
            <person name="Kusch H."/>
            <person name="LaButti K."/>
            <person name="Lagendijk E.L."/>
            <person name="Lapidus A."/>
            <person name="Levasseur A."/>
            <person name="Lindquist E."/>
            <person name="Lipzen A."/>
            <person name="Logrieco A.F."/>
            <person name="MacCabe A."/>
            <person name="Maekelae M.R."/>
            <person name="Malavazi I."/>
            <person name="Melin P."/>
            <person name="Meyer V."/>
            <person name="Mielnichuk N."/>
            <person name="Miskei M."/>
            <person name="Molnar A.P."/>
            <person name="Mule G."/>
            <person name="Ngan C.Y."/>
            <person name="Orejas M."/>
            <person name="Orosz E."/>
            <person name="Ouedraogo J.P."/>
            <person name="Overkamp K.M."/>
            <person name="Park H.-S."/>
            <person name="Perrone G."/>
            <person name="Piumi F."/>
            <person name="Punt P.J."/>
            <person name="Ram A.F."/>
            <person name="Ramon A."/>
            <person name="Rauscher S."/>
            <person name="Record E."/>
            <person name="Riano-Pachon D.M."/>
            <person name="Robert V."/>
            <person name="Roehrig J."/>
            <person name="Ruller R."/>
            <person name="Salamov A."/>
            <person name="Salih N.S."/>
            <person name="Samson R.A."/>
            <person name="Sandor E."/>
            <person name="Sanguinetti M."/>
            <person name="Schuetze T."/>
            <person name="Sepcic K."/>
            <person name="Shelest E."/>
            <person name="Sherlock G."/>
            <person name="Sophianopoulou V."/>
            <person name="Squina F.M."/>
            <person name="Sun H."/>
            <person name="Susca A."/>
            <person name="Todd R.B."/>
            <person name="Tsang A."/>
            <person name="Unkles S.E."/>
            <person name="van de Wiele N."/>
            <person name="van Rossen-Uffink D."/>
            <person name="Oliveira J.V."/>
            <person name="Vesth T.C."/>
            <person name="Visser J."/>
            <person name="Yu J.-H."/>
            <person name="Zhou M."/>
            <person name="Andersen M.R."/>
            <person name="Archer D.B."/>
            <person name="Baker S.E."/>
            <person name="Benoit I."/>
            <person name="Brakhage A.A."/>
            <person name="Braus G.H."/>
            <person name="Fischer R."/>
            <person name="Frisvad J.C."/>
            <person name="Goldman G.H."/>
            <person name="Houbraken J."/>
            <person name="Oakley B."/>
            <person name="Pocsi I."/>
            <person name="Scazzocchio C."/>
            <person name="Seiboth B."/>
            <person name="vanKuyk P.A."/>
            <person name="Wortman J."/>
            <person name="Dyer P.S."/>
            <person name="Grigoriev I.V."/>
        </authorList>
    </citation>
    <scope>NUCLEOTIDE SEQUENCE [LARGE SCALE GENOMIC DNA]</scope>
    <source>
        <strain evidence="10">DTO 134E9</strain>
    </source>
</reference>
<dbReference type="OrthoDB" id="18170at2759"/>
<dbReference type="AlphaFoldDB" id="A0A1L9RT95"/>
<feature type="transmembrane region" description="Helical" evidence="8">
    <location>
        <begin position="158"/>
        <end position="176"/>
    </location>
</feature>
<evidence type="ECO:0000313" key="9">
    <source>
        <dbReference type="EMBL" id="OJJ38078.1"/>
    </source>
</evidence>
<evidence type="ECO:0000256" key="5">
    <source>
        <dbReference type="ARBA" id="ARBA00022692"/>
    </source>
</evidence>
<name>A0A1L9RT95_ASPWE</name>
<evidence type="ECO:0000256" key="4">
    <source>
        <dbReference type="ARBA" id="ARBA00022679"/>
    </source>
</evidence>
<keyword evidence="10" id="KW-1185">Reference proteome</keyword>
<dbReference type="GO" id="GO:0006744">
    <property type="term" value="P:ubiquinone biosynthetic process"/>
    <property type="evidence" value="ECO:0007669"/>
    <property type="project" value="TreeGrafter"/>
</dbReference>
<dbReference type="InterPro" id="IPR000537">
    <property type="entry name" value="UbiA_prenyltransferase"/>
</dbReference>
<dbReference type="PANTHER" id="PTHR11048:SF39">
    <property type="entry name" value="POLYPRENYL TRANSFERASE AUSN"/>
    <property type="match status" value="1"/>
</dbReference>
<dbReference type="PANTHER" id="PTHR11048">
    <property type="entry name" value="PRENYLTRANSFERASES"/>
    <property type="match status" value="1"/>
</dbReference>
<feature type="transmembrane region" description="Helical" evidence="8">
    <location>
        <begin position="232"/>
        <end position="255"/>
    </location>
</feature>
<dbReference type="VEuPathDB" id="FungiDB:ASPWEDRAFT_56941"/>
<evidence type="ECO:0000256" key="3">
    <source>
        <dbReference type="ARBA" id="ARBA00005985"/>
    </source>
</evidence>
<dbReference type="InterPro" id="IPR039653">
    <property type="entry name" value="Prenyltransferase"/>
</dbReference>
<dbReference type="Pfam" id="PF01040">
    <property type="entry name" value="UbiA"/>
    <property type="match status" value="1"/>
</dbReference>
<feature type="transmembrane region" description="Helical" evidence="8">
    <location>
        <begin position="188"/>
        <end position="211"/>
    </location>
</feature>
<evidence type="ECO:0000256" key="8">
    <source>
        <dbReference type="SAM" id="Phobius"/>
    </source>
</evidence>
<comment type="pathway">
    <text evidence="2">Secondary metabolite biosynthesis; terpenoid biosynthesis.</text>
</comment>
<feature type="transmembrane region" description="Helical" evidence="8">
    <location>
        <begin position="68"/>
        <end position="86"/>
    </location>
</feature>
<dbReference type="Proteomes" id="UP000184383">
    <property type="component" value="Unassembled WGS sequence"/>
</dbReference>
<dbReference type="GO" id="GO:0005743">
    <property type="term" value="C:mitochondrial inner membrane"/>
    <property type="evidence" value="ECO:0007669"/>
    <property type="project" value="TreeGrafter"/>
</dbReference>
<evidence type="ECO:0000256" key="2">
    <source>
        <dbReference type="ARBA" id="ARBA00004721"/>
    </source>
</evidence>
<dbReference type="InterPro" id="IPR044878">
    <property type="entry name" value="UbiA_sf"/>
</dbReference>
<organism evidence="9 10">
    <name type="scientific">Aspergillus wentii DTO 134E9</name>
    <dbReference type="NCBI Taxonomy" id="1073089"/>
    <lineage>
        <taxon>Eukaryota</taxon>
        <taxon>Fungi</taxon>
        <taxon>Dikarya</taxon>
        <taxon>Ascomycota</taxon>
        <taxon>Pezizomycotina</taxon>
        <taxon>Eurotiomycetes</taxon>
        <taxon>Eurotiomycetidae</taxon>
        <taxon>Eurotiales</taxon>
        <taxon>Aspergillaceae</taxon>
        <taxon>Aspergillus</taxon>
        <taxon>Aspergillus subgen. Cremei</taxon>
    </lineage>
</organism>
<dbReference type="CDD" id="cd13959">
    <property type="entry name" value="PT_UbiA_COQ2"/>
    <property type="match status" value="1"/>
</dbReference>
<feature type="transmembrane region" description="Helical" evidence="8">
    <location>
        <begin position="36"/>
        <end position="56"/>
    </location>
</feature>
<evidence type="ECO:0000313" key="10">
    <source>
        <dbReference type="Proteomes" id="UP000184383"/>
    </source>
</evidence>
<dbReference type="FunFam" id="1.10.357.140:FF:000008">
    <property type="entry name" value="4-hydroxybenzoate octaprenyltransferase"/>
    <property type="match status" value="1"/>
</dbReference>
<dbReference type="STRING" id="1073089.A0A1L9RT95"/>
<protein>
    <recommendedName>
        <fullName evidence="11">4-hydroxybenzoate polyprenyltransferase, mitochondrial</fullName>
    </recommendedName>
</protein>
<comment type="similarity">
    <text evidence="3">Belongs to the UbiA prenyltransferase family.</text>
</comment>
<keyword evidence="7 8" id="KW-0472">Membrane</keyword>
<dbReference type="RefSeq" id="XP_040691754.1">
    <property type="nucleotide sequence ID" value="XM_040838318.1"/>
</dbReference>